<dbReference type="AlphaFoldDB" id="A0A0A8XTV6"/>
<organism evidence="1">
    <name type="scientific">Arundo donax</name>
    <name type="common">Giant reed</name>
    <name type="synonym">Donax arundinaceus</name>
    <dbReference type="NCBI Taxonomy" id="35708"/>
    <lineage>
        <taxon>Eukaryota</taxon>
        <taxon>Viridiplantae</taxon>
        <taxon>Streptophyta</taxon>
        <taxon>Embryophyta</taxon>
        <taxon>Tracheophyta</taxon>
        <taxon>Spermatophyta</taxon>
        <taxon>Magnoliopsida</taxon>
        <taxon>Liliopsida</taxon>
        <taxon>Poales</taxon>
        <taxon>Poaceae</taxon>
        <taxon>PACMAD clade</taxon>
        <taxon>Arundinoideae</taxon>
        <taxon>Arundineae</taxon>
        <taxon>Arundo</taxon>
    </lineage>
</organism>
<reference evidence="1" key="2">
    <citation type="journal article" date="2015" name="Data Brief">
        <title>Shoot transcriptome of the giant reed, Arundo donax.</title>
        <authorList>
            <person name="Barrero R.A."/>
            <person name="Guerrero F.D."/>
            <person name="Moolhuijzen P."/>
            <person name="Goolsby J.A."/>
            <person name="Tidwell J."/>
            <person name="Bellgard S.E."/>
            <person name="Bellgard M.I."/>
        </authorList>
    </citation>
    <scope>NUCLEOTIDE SEQUENCE</scope>
    <source>
        <tissue evidence="1">Shoot tissue taken approximately 20 cm above the soil surface</tissue>
    </source>
</reference>
<protein>
    <submittedName>
        <fullName evidence="1">Uncharacterized protein</fullName>
    </submittedName>
</protein>
<evidence type="ECO:0000313" key="1">
    <source>
        <dbReference type="EMBL" id="JAD17321.1"/>
    </source>
</evidence>
<sequence length="40" mass="4326">MAPQGKDGLLLLSVDEKMEGRAEMSCLLLPCCGCSRWIGN</sequence>
<accession>A0A0A8XTV6</accession>
<name>A0A0A8XTV6_ARUDO</name>
<proteinExistence type="predicted"/>
<reference evidence="1" key="1">
    <citation type="submission" date="2014-09" db="EMBL/GenBank/DDBJ databases">
        <authorList>
            <person name="Magalhaes I.L.F."/>
            <person name="Oliveira U."/>
            <person name="Santos F.R."/>
            <person name="Vidigal T.H.D.A."/>
            <person name="Brescovit A.D."/>
            <person name="Santos A.J."/>
        </authorList>
    </citation>
    <scope>NUCLEOTIDE SEQUENCE</scope>
    <source>
        <tissue evidence="1">Shoot tissue taken approximately 20 cm above the soil surface</tissue>
    </source>
</reference>
<dbReference type="EMBL" id="GBRH01280574">
    <property type="protein sequence ID" value="JAD17321.1"/>
    <property type="molecule type" value="Transcribed_RNA"/>
</dbReference>